<organism evidence="2 3">
    <name type="scientific">Colletotrichum salicis</name>
    <dbReference type="NCBI Taxonomy" id="1209931"/>
    <lineage>
        <taxon>Eukaryota</taxon>
        <taxon>Fungi</taxon>
        <taxon>Dikarya</taxon>
        <taxon>Ascomycota</taxon>
        <taxon>Pezizomycotina</taxon>
        <taxon>Sordariomycetes</taxon>
        <taxon>Hypocreomycetidae</taxon>
        <taxon>Glomerellales</taxon>
        <taxon>Glomerellaceae</taxon>
        <taxon>Colletotrichum</taxon>
        <taxon>Colletotrichum acutatum species complex</taxon>
    </lineage>
</organism>
<dbReference type="OrthoDB" id="4844402at2759"/>
<evidence type="ECO:0000313" key="3">
    <source>
        <dbReference type="Proteomes" id="UP000070121"/>
    </source>
</evidence>
<gene>
    <name evidence="2" type="ORF">CSAL01_12307</name>
</gene>
<evidence type="ECO:0000313" key="2">
    <source>
        <dbReference type="EMBL" id="KXH66686.1"/>
    </source>
</evidence>
<reference evidence="2 3" key="1">
    <citation type="submission" date="2014-02" db="EMBL/GenBank/DDBJ databases">
        <title>The genome sequence of Colletotrichum salicis CBS 607.94.</title>
        <authorList>
            <person name="Baroncelli R."/>
            <person name="Thon M.R."/>
        </authorList>
    </citation>
    <scope>NUCLEOTIDE SEQUENCE [LARGE SCALE GENOMIC DNA]</scope>
    <source>
        <strain evidence="2 3">CBS 607.94</strain>
    </source>
</reference>
<sequence>MRASTVLMTLFAALAVAVPSNLDSINLPSLLETRQCAKAGTCSKGGDKGESCSALKCCSDSKHLETQAHLGAFKQSGFGTPPFT</sequence>
<dbReference type="Proteomes" id="UP000070121">
    <property type="component" value="Unassembled WGS sequence"/>
</dbReference>
<keyword evidence="1" id="KW-0732">Signal</keyword>
<dbReference type="EMBL" id="JFFI01000620">
    <property type="protein sequence ID" value="KXH66686.1"/>
    <property type="molecule type" value="Genomic_DNA"/>
</dbReference>
<protein>
    <submittedName>
        <fullName evidence="2">Uncharacterized protein</fullName>
    </submittedName>
</protein>
<accession>A0A135V1Y4</accession>
<comment type="caution">
    <text evidence="2">The sequence shown here is derived from an EMBL/GenBank/DDBJ whole genome shotgun (WGS) entry which is preliminary data.</text>
</comment>
<keyword evidence="3" id="KW-1185">Reference proteome</keyword>
<name>A0A135V1Y4_9PEZI</name>
<dbReference type="AlphaFoldDB" id="A0A135V1Y4"/>
<feature type="signal peptide" evidence="1">
    <location>
        <begin position="1"/>
        <end position="17"/>
    </location>
</feature>
<evidence type="ECO:0000256" key="1">
    <source>
        <dbReference type="SAM" id="SignalP"/>
    </source>
</evidence>
<feature type="chain" id="PRO_5007805716" evidence="1">
    <location>
        <begin position="18"/>
        <end position="84"/>
    </location>
</feature>
<proteinExistence type="predicted"/>